<sequence length="243" mass="26178">MLSSLDDIVAILRVSVCSPLLSLSTLAGLIYQGAIHPPTSTAAQALSALCVVVLLSHATVWASRLHRNGWSRTKRLSAEEWAKQAIVVTGGSGGLGREIIRLLSEKGAKVANVDLSPASQYSGARYFHCDVSDAEQVRSIAQLIQREIGQVTMLVNNAGMLNGKLLLDLAEEEIHRIIAVNLTSHIYTIKAFLPDMIAAKRGHVVTVSSVMGHIGIAQVADYVATKHALVGLHESLRYELDKK</sequence>
<comment type="similarity">
    <text evidence="1 4">Belongs to the short-chain dehydrogenases/reductases (SDR) family.</text>
</comment>
<evidence type="ECO:0000256" key="3">
    <source>
        <dbReference type="ARBA" id="ARBA00023002"/>
    </source>
</evidence>
<dbReference type="PANTHER" id="PTHR24322:SF736">
    <property type="entry name" value="RETINOL DEHYDROGENASE 10"/>
    <property type="match status" value="1"/>
</dbReference>
<evidence type="ECO:0000313" key="7">
    <source>
        <dbReference type="Proteomes" id="UP001176521"/>
    </source>
</evidence>
<protein>
    <submittedName>
        <fullName evidence="6">Uncharacterized protein</fullName>
    </submittedName>
</protein>
<dbReference type="PRINTS" id="PR00080">
    <property type="entry name" value="SDRFAMILY"/>
</dbReference>
<name>A0AAN6GCR3_9BASI</name>
<dbReference type="Pfam" id="PF00106">
    <property type="entry name" value="adh_short"/>
    <property type="match status" value="1"/>
</dbReference>
<keyword evidence="2" id="KW-0521">NADP</keyword>
<feature type="transmembrane region" description="Helical" evidence="5">
    <location>
        <begin position="43"/>
        <end position="62"/>
    </location>
</feature>
<evidence type="ECO:0000256" key="4">
    <source>
        <dbReference type="RuleBase" id="RU000363"/>
    </source>
</evidence>
<evidence type="ECO:0000256" key="5">
    <source>
        <dbReference type="SAM" id="Phobius"/>
    </source>
</evidence>
<keyword evidence="5" id="KW-0472">Membrane</keyword>
<accession>A0AAN6GCR3</accession>
<dbReference type="InterPro" id="IPR036291">
    <property type="entry name" value="NAD(P)-bd_dom_sf"/>
</dbReference>
<dbReference type="Proteomes" id="UP001176521">
    <property type="component" value="Unassembled WGS sequence"/>
</dbReference>
<dbReference type="SUPFAM" id="SSF51735">
    <property type="entry name" value="NAD(P)-binding Rossmann-fold domains"/>
    <property type="match status" value="1"/>
</dbReference>
<dbReference type="PROSITE" id="PS00061">
    <property type="entry name" value="ADH_SHORT"/>
    <property type="match status" value="1"/>
</dbReference>
<keyword evidence="5" id="KW-1133">Transmembrane helix</keyword>
<evidence type="ECO:0000256" key="1">
    <source>
        <dbReference type="ARBA" id="ARBA00006484"/>
    </source>
</evidence>
<dbReference type="AlphaFoldDB" id="A0AAN6GCR3"/>
<proteinExistence type="inferred from homology"/>
<dbReference type="Gene3D" id="3.40.50.720">
    <property type="entry name" value="NAD(P)-binding Rossmann-like Domain"/>
    <property type="match status" value="1"/>
</dbReference>
<keyword evidence="7" id="KW-1185">Reference proteome</keyword>
<feature type="transmembrane region" description="Helical" evidence="5">
    <location>
        <begin position="12"/>
        <end position="31"/>
    </location>
</feature>
<dbReference type="EMBL" id="JAPDMQ010000123">
    <property type="protein sequence ID" value="KAK0534109.1"/>
    <property type="molecule type" value="Genomic_DNA"/>
</dbReference>
<dbReference type="InterPro" id="IPR020904">
    <property type="entry name" value="Sc_DH/Rdtase_CS"/>
</dbReference>
<dbReference type="PRINTS" id="PR00081">
    <property type="entry name" value="GDHRDH"/>
</dbReference>
<organism evidence="6 7">
    <name type="scientific">Tilletia horrida</name>
    <dbReference type="NCBI Taxonomy" id="155126"/>
    <lineage>
        <taxon>Eukaryota</taxon>
        <taxon>Fungi</taxon>
        <taxon>Dikarya</taxon>
        <taxon>Basidiomycota</taxon>
        <taxon>Ustilaginomycotina</taxon>
        <taxon>Exobasidiomycetes</taxon>
        <taxon>Tilletiales</taxon>
        <taxon>Tilletiaceae</taxon>
        <taxon>Tilletia</taxon>
    </lineage>
</organism>
<keyword evidence="3" id="KW-0560">Oxidoreductase</keyword>
<reference evidence="6" key="1">
    <citation type="journal article" date="2023" name="PhytoFront">
        <title>Draft Genome Resources of Seven Strains of Tilletia horrida, Causal Agent of Kernel Smut of Rice.</title>
        <authorList>
            <person name="Khanal S."/>
            <person name="Antony Babu S."/>
            <person name="Zhou X.G."/>
        </authorList>
    </citation>
    <scope>NUCLEOTIDE SEQUENCE</scope>
    <source>
        <strain evidence="6">TX3</strain>
    </source>
</reference>
<evidence type="ECO:0000256" key="2">
    <source>
        <dbReference type="ARBA" id="ARBA00022857"/>
    </source>
</evidence>
<comment type="caution">
    <text evidence="6">The sequence shown here is derived from an EMBL/GenBank/DDBJ whole genome shotgun (WGS) entry which is preliminary data.</text>
</comment>
<dbReference type="PANTHER" id="PTHR24322">
    <property type="entry name" value="PKSB"/>
    <property type="match status" value="1"/>
</dbReference>
<keyword evidence="5" id="KW-0812">Transmembrane</keyword>
<evidence type="ECO:0000313" key="6">
    <source>
        <dbReference type="EMBL" id="KAK0534109.1"/>
    </source>
</evidence>
<gene>
    <name evidence="6" type="ORF">OC842_002750</name>
</gene>
<dbReference type="InterPro" id="IPR002347">
    <property type="entry name" value="SDR_fam"/>
</dbReference>
<dbReference type="GO" id="GO:0016616">
    <property type="term" value="F:oxidoreductase activity, acting on the CH-OH group of donors, NAD or NADP as acceptor"/>
    <property type="evidence" value="ECO:0007669"/>
    <property type="project" value="TreeGrafter"/>
</dbReference>